<dbReference type="AlphaFoldDB" id="A0AA88R5R0"/>
<dbReference type="Proteomes" id="UP001187471">
    <property type="component" value="Unassembled WGS sequence"/>
</dbReference>
<dbReference type="InterPro" id="IPR013128">
    <property type="entry name" value="Peptidase_C1A"/>
</dbReference>
<comment type="similarity">
    <text evidence="1">Belongs to the peptidase C1 family.</text>
</comment>
<dbReference type="InterPro" id="IPR038765">
    <property type="entry name" value="Papain-like_cys_pep_sf"/>
</dbReference>
<dbReference type="GO" id="GO:0008234">
    <property type="term" value="F:cysteine-type peptidase activity"/>
    <property type="evidence" value="ECO:0007669"/>
    <property type="project" value="InterPro"/>
</dbReference>
<keyword evidence="4" id="KW-1185">Reference proteome</keyword>
<dbReference type="PANTHER" id="PTHR12411">
    <property type="entry name" value="CYSTEINE PROTEASE FAMILY C1-RELATED"/>
    <property type="match status" value="1"/>
</dbReference>
<name>A0AA88R5R0_9ASTE</name>
<evidence type="ECO:0000313" key="4">
    <source>
        <dbReference type="Proteomes" id="UP001187471"/>
    </source>
</evidence>
<feature type="domain" description="Peptidase C1A papain C-terminal" evidence="2">
    <location>
        <begin position="65"/>
        <end position="171"/>
    </location>
</feature>
<dbReference type="SMART" id="SM00645">
    <property type="entry name" value="Pept_C1"/>
    <property type="match status" value="1"/>
</dbReference>
<sequence>MRFGIYQSNIEYIDYINGQNLSYKLVDSEFSGMTNEEFLSIYTGLGTDLPSSEGLELTIDEDKPLATRMDQRERGAVTPVKNQGQCGKLVELVNCDVNNGNRGCNGGYMERALEFIGRNGGITTRDEYPYVGIRRPCNTVKLKNHAVTISGYATIHNNERMLHKLQLPANL</sequence>
<evidence type="ECO:0000256" key="1">
    <source>
        <dbReference type="ARBA" id="ARBA00008455"/>
    </source>
</evidence>
<reference evidence="3" key="1">
    <citation type="submission" date="2022-12" db="EMBL/GenBank/DDBJ databases">
        <title>Draft genome assemblies for two species of Escallonia (Escalloniales).</title>
        <authorList>
            <person name="Chanderbali A."/>
            <person name="Dervinis C."/>
            <person name="Anghel I."/>
            <person name="Soltis D."/>
            <person name="Soltis P."/>
            <person name="Zapata F."/>
        </authorList>
    </citation>
    <scope>NUCLEOTIDE SEQUENCE</scope>
    <source>
        <strain evidence="3">UCBG92.1500</strain>
        <tissue evidence="3">Leaf</tissue>
    </source>
</reference>
<dbReference type="InterPro" id="IPR013201">
    <property type="entry name" value="Prot_inhib_I29"/>
</dbReference>
<comment type="caution">
    <text evidence="3">The sequence shown here is derived from an EMBL/GenBank/DDBJ whole genome shotgun (WGS) entry which is preliminary data.</text>
</comment>
<dbReference type="Pfam" id="PF00112">
    <property type="entry name" value="Peptidase_C1"/>
    <property type="match status" value="1"/>
</dbReference>
<dbReference type="Gene3D" id="3.90.70.10">
    <property type="entry name" value="Cysteine proteinases"/>
    <property type="match status" value="2"/>
</dbReference>
<dbReference type="SUPFAM" id="SSF54001">
    <property type="entry name" value="Cysteine proteinases"/>
    <property type="match status" value="1"/>
</dbReference>
<evidence type="ECO:0000259" key="2">
    <source>
        <dbReference type="SMART" id="SM00645"/>
    </source>
</evidence>
<evidence type="ECO:0000313" key="3">
    <source>
        <dbReference type="EMBL" id="KAK2973256.1"/>
    </source>
</evidence>
<dbReference type="Pfam" id="PF08246">
    <property type="entry name" value="Inhibitor_I29"/>
    <property type="match status" value="1"/>
</dbReference>
<organism evidence="3 4">
    <name type="scientific">Escallonia rubra</name>
    <dbReference type="NCBI Taxonomy" id="112253"/>
    <lineage>
        <taxon>Eukaryota</taxon>
        <taxon>Viridiplantae</taxon>
        <taxon>Streptophyta</taxon>
        <taxon>Embryophyta</taxon>
        <taxon>Tracheophyta</taxon>
        <taxon>Spermatophyta</taxon>
        <taxon>Magnoliopsida</taxon>
        <taxon>eudicotyledons</taxon>
        <taxon>Gunneridae</taxon>
        <taxon>Pentapetalae</taxon>
        <taxon>asterids</taxon>
        <taxon>campanulids</taxon>
        <taxon>Escalloniales</taxon>
        <taxon>Escalloniaceae</taxon>
        <taxon>Escallonia</taxon>
    </lineage>
</organism>
<proteinExistence type="inferred from homology"/>
<gene>
    <name evidence="3" type="ORF">RJ640_001912</name>
</gene>
<dbReference type="EMBL" id="JAVXUO010002435">
    <property type="protein sequence ID" value="KAK2973256.1"/>
    <property type="molecule type" value="Genomic_DNA"/>
</dbReference>
<dbReference type="GO" id="GO:0006508">
    <property type="term" value="P:proteolysis"/>
    <property type="evidence" value="ECO:0007669"/>
    <property type="project" value="InterPro"/>
</dbReference>
<accession>A0AA88R5R0</accession>
<protein>
    <recommendedName>
        <fullName evidence="2">Peptidase C1A papain C-terminal domain-containing protein</fullName>
    </recommendedName>
</protein>
<dbReference type="InterPro" id="IPR000668">
    <property type="entry name" value="Peptidase_C1A_C"/>
</dbReference>